<dbReference type="InterPro" id="IPR004840">
    <property type="entry name" value="Amino_acid_permease_CS"/>
</dbReference>
<keyword evidence="11" id="KW-1185">Reference proteome</keyword>
<protein>
    <recommendedName>
        <fullName evidence="9">Amino acid permease/ SLC12A domain-containing protein</fullName>
    </recommendedName>
</protein>
<dbReference type="AlphaFoldDB" id="A0AAW0QK07"/>
<feature type="transmembrane region" description="Helical" evidence="8">
    <location>
        <begin position="483"/>
        <end position="508"/>
    </location>
</feature>
<dbReference type="Gene3D" id="1.20.1740.10">
    <property type="entry name" value="Amino acid/polyamine transporter I"/>
    <property type="match status" value="1"/>
</dbReference>
<evidence type="ECO:0000259" key="9">
    <source>
        <dbReference type="Pfam" id="PF00324"/>
    </source>
</evidence>
<evidence type="ECO:0000256" key="7">
    <source>
        <dbReference type="SAM" id="MobiDB-lite"/>
    </source>
</evidence>
<evidence type="ECO:0000256" key="8">
    <source>
        <dbReference type="SAM" id="Phobius"/>
    </source>
</evidence>
<dbReference type="Proteomes" id="UP001392437">
    <property type="component" value="Unassembled WGS sequence"/>
</dbReference>
<sequence length="587" mass="64169">MGAHDVKNAGAAVGEKTADTNSDSAPTYERGEHVGVVDFVNNEDYYALSFWGRLGVTPSSFKRRVDTDANQHNKLNQTMKPRHLHMIAIGGSIGAGLFVGTGDALATGGPASLVIDYMIIGVMMFNVVFALGEMALMYPVSGGFYIYVSRFVDPSWGFAMGWNYCLQWITILPFEVVVASFTVDYWTNGSVNPAVFITVFLVALVIISCFGGLGYAEEEFWSSFLKLTAIITFLIIGLVCVLGGGPESGDFNTYQGAKLWYEPGAFNNGFKGFCSVFVTAAFAFSGTELVGLAAAESATPLQTLPSACKQVFWRVTLFYILSLFFVGLLVRSDDPNLIGNKVFANSQASPFVLVGKYANIVGYDHFINAVIMVSVISIGLSGVYGGSRTLTALAEQNYAPKIFAYVDRAGRPLFSTILILVFGCLAYAGVDQKSAKDLFDWLLALSGLAALFTWGSICLAHIRFRAAWKRQGHTLDEIPFRAAFGVVGSYIGLGMAILVFIAQTYVAISPVGERLNTAEGFFQSMLALFVVLFSWAVGYIWKRPKFLSLDDVDLDSGRREIDWEMQRAIDDKKKNAGAFMRVIYFLF</sequence>
<dbReference type="PIRSF" id="PIRSF006060">
    <property type="entry name" value="AA_transporter"/>
    <property type="match status" value="1"/>
</dbReference>
<evidence type="ECO:0000256" key="4">
    <source>
        <dbReference type="ARBA" id="ARBA00022970"/>
    </source>
</evidence>
<evidence type="ECO:0000313" key="11">
    <source>
        <dbReference type="Proteomes" id="UP001392437"/>
    </source>
</evidence>
<feature type="transmembrane region" description="Helical" evidence="8">
    <location>
        <begin position="311"/>
        <end position="330"/>
    </location>
</feature>
<dbReference type="GO" id="GO:0016020">
    <property type="term" value="C:membrane"/>
    <property type="evidence" value="ECO:0007669"/>
    <property type="project" value="UniProtKB-SubCell"/>
</dbReference>
<dbReference type="PANTHER" id="PTHR43341:SF12">
    <property type="entry name" value="AMINO ACID TRANSPORTER (EUROFUNG)"/>
    <property type="match status" value="1"/>
</dbReference>
<dbReference type="GO" id="GO:0015171">
    <property type="term" value="F:amino acid transmembrane transporter activity"/>
    <property type="evidence" value="ECO:0007669"/>
    <property type="project" value="TreeGrafter"/>
</dbReference>
<keyword evidence="3 8" id="KW-0812">Transmembrane</keyword>
<reference evidence="10 11" key="1">
    <citation type="submission" date="2023-01" db="EMBL/GenBank/DDBJ databases">
        <title>Analysis of 21 Apiospora genomes using comparative genomics revels a genus with tremendous synthesis potential of carbohydrate active enzymes and secondary metabolites.</title>
        <authorList>
            <person name="Sorensen T."/>
        </authorList>
    </citation>
    <scope>NUCLEOTIDE SEQUENCE [LARGE SCALE GENOMIC DNA]</scope>
    <source>
        <strain evidence="10 11">CBS 117206</strain>
    </source>
</reference>
<name>A0AAW0QK07_9PEZI</name>
<accession>A0AAW0QK07</accession>
<dbReference type="Pfam" id="PF00324">
    <property type="entry name" value="AA_permease"/>
    <property type="match status" value="1"/>
</dbReference>
<evidence type="ECO:0000313" key="10">
    <source>
        <dbReference type="EMBL" id="KAK8097214.1"/>
    </source>
</evidence>
<dbReference type="PROSITE" id="PS00218">
    <property type="entry name" value="AMINO_ACID_PERMEASE_1"/>
    <property type="match status" value="1"/>
</dbReference>
<feature type="transmembrane region" description="Helical" evidence="8">
    <location>
        <begin position="270"/>
        <end position="290"/>
    </location>
</feature>
<comment type="subcellular location">
    <subcellularLocation>
        <location evidence="1">Membrane</location>
        <topology evidence="1">Multi-pass membrane protein</topology>
    </subcellularLocation>
</comment>
<dbReference type="EMBL" id="JAQQWP010000010">
    <property type="protein sequence ID" value="KAK8097214.1"/>
    <property type="molecule type" value="Genomic_DNA"/>
</dbReference>
<comment type="caution">
    <text evidence="10">The sequence shown here is derived from an EMBL/GenBank/DDBJ whole genome shotgun (WGS) entry which is preliminary data.</text>
</comment>
<feature type="transmembrane region" description="Helical" evidence="8">
    <location>
        <begin position="408"/>
        <end position="429"/>
    </location>
</feature>
<proteinExistence type="predicted"/>
<feature type="transmembrane region" description="Helical" evidence="8">
    <location>
        <begin position="441"/>
        <end position="462"/>
    </location>
</feature>
<dbReference type="PANTHER" id="PTHR43341">
    <property type="entry name" value="AMINO ACID PERMEASE"/>
    <property type="match status" value="1"/>
</dbReference>
<feature type="transmembrane region" description="Helical" evidence="8">
    <location>
        <begin position="194"/>
        <end position="215"/>
    </location>
</feature>
<keyword evidence="6 8" id="KW-0472">Membrane</keyword>
<feature type="domain" description="Amino acid permease/ SLC12A" evidence="9">
    <location>
        <begin position="83"/>
        <end position="547"/>
    </location>
</feature>
<feature type="transmembrane region" description="Helical" evidence="8">
    <location>
        <begin position="84"/>
        <end position="105"/>
    </location>
</feature>
<organism evidence="10 11">
    <name type="scientific">Apiospora kogelbergensis</name>
    <dbReference type="NCBI Taxonomy" id="1337665"/>
    <lineage>
        <taxon>Eukaryota</taxon>
        <taxon>Fungi</taxon>
        <taxon>Dikarya</taxon>
        <taxon>Ascomycota</taxon>
        <taxon>Pezizomycotina</taxon>
        <taxon>Sordariomycetes</taxon>
        <taxon>Xylariomycetidae</taxon>
        <taxon>Amphisphaeriales</taxon>
        <taxon>Apiosporaceae</taxon>
        <taxon>Apiospora</taxon>
    </lineage>
</organism>
<feature type="transmembrane region" description="Helical" evidence="8">
    <location>
        <begin position="366"/>
        <end position="387"/>
    </location>
</feature>
<keyword evidence="4" id="KW-0029">Amino-acid transport</keyword>
<dbReference type="FunFam" id="1.20.1740.10:FF:000017">
    <property type="entry name" value="Amino acid permease"/>
    <property type="match status" value="1"/>
</dbReference>
<dbReference type="InterPro" id="IPR050524">
    <property type="entry name" value="APC_YAT"/>
</dbReference>
<evidence type="ECO:0000256" key="6">
    <source>
        <dbReference type="ARBA" id="ARBA00023136"/>
    </source>
</evidence>
<gene>
    <name evidence="10" type="ORF">PG999_013158</name>
</gene>
<evidence type="ECO:0000256" key="5">
    <source>
        <dbReference type="ARBA" id="ARBA00022989"/>
    </source>
</evidence>
<evidence type="ECO:0000256" key="1">
    <source>
        <dbReference type="ARBA" id="ARBA00004141"/>
    </source>
</evidence>
<keyword evidence="5 8" id="KW-1133">Transmembrane helix</keyword>
<feature type="transmembrane region" description="Helical" evidence="8">
    <location>
        <begin position="227"/>
        <end position="245"/>
    </location>
</feature>
<feature type="transmembrane region" description="Helical" evidence="8">
    <location>
        <begin position="520"/>
        <end position="541"/>
    </location>
</feature>
<feature type="region of interest" description="Disordered" evidence="7">
    <location>
        <begin position="1"/>
        <end position="27"/>
    </location>
</feature>
<evidence type="ECO:0000256" key="3">
    <source>
        <dbReference type="ARBA" id="ARBA00022692"/>
    </source>
</evidence>
<dbReference type="InterPro" id="IPR004841">
    <property type="entry name" value="AA-permease/SLC12A_dom"/>
</dbReference>
<feature type="transmembrane region" description="Helical" evidence="8">
    <location>
        <begin position="161"/>
        <end position="182"/>
    </location>
</feature>
<feature type="transmembrane region" description="Helical" evidence="8">
    <location>
        <begin position="117"/>
        <end position="140"/>
    </location>
</feature>
<evidence type="ECO:0000256" key="2">
    <source>
        <dbReference type="ARBA" id="ARBA00022448"/>
    </source>
</evidence>
<keyword evidence="2" id="KW-0813">Transport</keyword>